<dbReference type="GeneID" id="20240902"/>
<dbReference type="OrthoDB" id="6136970at2759"/>
<protein>
    <submittedName>
        <fullName evidence="1">Uncharacterized protein</fullName>
    </submittedName>
</protein>
<gene>
    <name evidence="1" type="ORF">LOTGIDRAFT_168524</name>
</gene>
<proteinExistence type="predicted"/>
<dbReference type="KEGG" id="lgi:LOTGIDRAFT_168524"/>
<dbReference type="CTD" id="20240902"/>
<dbReference type="RefSeq" id="XP_009064651.1">
    <property type="nucleotide sequence ID" value="XM_009066403.1"/>
</dbReference>
<evidence type="ECO:0000313" key="1">
    <source>
        <dbReference type="EMBL" id="ESO84660.1"/>
    </source>
</evidence>
<keyword evidence="2" id="KW-1185">Reference proteome</keyword>
<reference evidence="1 2" key="1">
    <citation type="journal article" date="2013" name="Nature">
        <title>Insights into bilaterian evolution from three spiralian genomes.</title>
        <authorList>
            <person name="Simakov O."/>
            <person name="Marletaz F."/>
            <person name="Cho S.J."/>
            <person name="Edsinger-Gonzales E."/>
            <person name="Havlak P."/>
            <person name="Hellsten U."/>
            <person name="Kuo D.H."/>
            <person name="Larsson T."/>
            <person name="Lv J."/>
            <person name="Arendt D."/>
            <person name="Savage R."/>
            <person name="Osoegawa K."/>
            <person name="de Jong P."/>
            <person name="Grimwood J."/>
            <person name="Chapman J.A."/>
            <person name="Shapiro H."/>
            <person name="Aerts A."/>
            <person name="Otillar R.P."/>
            <person name="Terry A.Y."/>
            <person name="Boore J.L."/>
            <person name="Grigoriev I.V."/>
            <person name="Lindberg D.R."/>
            <person name="Seaver E.C."/>
            <person name="Weisblat D.A."/>
            <person name="Putnam N.H."/>
            <person name="Rokhsar D.S."/>
        </authorList>
    </citation>
    <scope>NUCLEOTIDE SEQUENCE [LARGE SCALE GENOMIC DNA]</scope>
</reference>
<organism evidence="1 2">
    <name type="scientific">Lottia gigantea</name>
    <name type="common">Giant owl limpet</name>
    <dbReference type="NCBI Taxonomy" id="225164"/>
    <lineage>
        <taxon>Eukaryota</taxon>
        <taxon>Metazoa</taxon>
        <taxon>Spiralia</taxon>
        <taxon>Lophotrochozoa</taxon>
        <taxon>Mollusca</taxon>
        <taxon>Gastropoda</taxon>
        <taxon>Patellogastropoda</taxon>
        <taxon>Lottioidea</taxon>
        <taxon>Lottiidae</taxon>
        <taxon>Lottia</taxon>
    </lineage>
</organism>
<name>V3ZQ76_LOTGI</name>
<dbReference type="EMBL" id="KB203440">
    <property type="protein sequence ID" value="ESO84660.1"/>
    <property type="molecule type" value="Genomic_DNA"/>
</dbReference>
<accession>V3ZQ76</accession>
<dbReference type="AlphaFoldDB" id="V3ZQ76"/>
<dbReference type="OMA" id="RSYDYKM"/>
<dbReference type="HOGENOM" id="CLU_1356027_0_0_1"/>
<dbReference type="Proteomes" id="UP000030746">
    <property type="component" value="Unassembled WGS sequence"/>
</dbReference>
<evidence type="ECO:0000313" key="2">
    <source>
        <dbReference type="Proteomes" id="UP000030746"/>
    </source>
</evidence>
<sequence length="202" mass="23646">MDQQVLLPKLNNPRLKEVGKQRNLCHKRLTITNDKLKKIHLKLDHCLQRESEVENYSYWKRSMTYKKSLLEHKGLQVCLNRRRTKSLMSPTFQNGVYNGMKIDDMKLDVRNVIMENHPRTKRLREVENTKKLWKLNGNIVDYNKSLQTLDAIMKRQRNVLPAIIVQKAPSPPVGNNNISSVHDKPQHLLVLPPINSTRSLVR</sequence>